<keyword evidence="3" id="KW-0812">Transmembrane</keyword>
<evidence type="ECO:0000256" key="3">
    <source>
        <dbReference type="SAM" id="Phobius"/>
    </source>
</evidence>
<keyword evidence="3" id="KW-1133">Transmembrane helix</keyword>
<dbReference type="PANTHER" id="PTHR33392:SF6">
    <property type="entry name" value="POLYISOPRENYL-TEICHOIC ACID--PEPTIDOGLYCAN TEICHOIC ACID TRANSFERASE TAGU"/>
    <property type="match status" value="1"/>
</dbReference>
<name>A0A941EC38_9ACTN</name>
<protein>
    <submittedName>
        <fullName evidence="6">LCP family protein</fullName>
    </submittedName>
</protein>
<evidence type="ECO:0000259" key="4">
    <source>
        <dbReference type="Pfam" id="PF03816"/>
    </source>
</evidence>
<dbReference type="Gene3D" id="3.40.630.190">
    <property type="entry name" value="LCP protein"/>
    <property type="match status" value="1"/>
</dbReference>
<comment type="similarity">
    <text evidence="1">Belongs to the LytR/CpsA/Psr (LCP) family.</text>
</comment>
<evidence type="ECO:0000313" key="7">
    <source>
        <dbReference type="Proteomes" id="UP000676325"/>
    </source>
</evidence>
<dbReference type="Gene3D" id="3.30.70.2390">
    <property type="match status" value="1"/>
</dbReference>
<organism evidence="6 7">
    <name type="scientific">Actinospica acidithermotolerans</name>
    <dbReference type="NCBI Taxonomy" id="2828514"/>
    <lineage>
        <taxon>Bacteria</taxon>
        <taxon>Bacillati</taxon>
        <taxon>Actinomycetota</taxon>
        <taxon>Actinomycetes</taxon>
        <taxon>Catenulisporales</taxon>
        <taxon>Actinospicaceae</taxon>
        <taxon>Actinospica</taxon>
    </lineage>
</organism>
<feature type="region of interest" description="Disordered" evidence="2">
    <location>
        <begin position="455"/>
        <end position="514"/>
    </location>
</feature>
<feature type="compositionally biased region" description="Low complexity" evidence="2">
    <location>
        <begin position="492"/>
        <end position="514"/>
    </location>
</feature>
<feature type="domain" description="Cell envelope-related transcriptional attenuator" evidence="4">
    <location>
        <begin position="229"/>
        <end position="387"/>
    </location>
</feature>
<gene>
    <name evidence="6" type="ORF">KDK95_15470</name>
</gene>
<reference evidence="6" key="1">
    <citation type="submission" date="2021-04" db="EMBL/GenBank/DDBJ databases">
        <title>Genome based classification of Actinospica acidithermotolerans sp. nov., an actinobacterium isolated from an Indonesian hot spring.</title>
        <authorList>
            <person name="Kusuma A.B."/>
            <person name="Putra K.E."/>
            <person name="Nafisah S."/>
            <person name="Loh J."/>
            <person name="Nouioui I."/>
            <person name="Goodfellow M."/>
        </authorList>
    </citation>
    <scope>NUCLEOTIDE SEQUENCE</scope>
    <source>
        <strain evidence="6">MGRD01-02</strain>
    </source>
</reference>
<dbReference type="PANTHER" id="PTHR33392">
    <property type="entry name" value="POLYISOPRENYL-TEICHOIC ACID--PEPTIDOGLYCAN TEICHOIC ACID TRANSFERASE TAGU"/>
    <property type="match status" value="1"/>
</dbReference>
<evidence type="ECO:0000313" key="6">
    <source>
        <dbReference type="EMBL" id="MBR7827718.1"/>
    </source>
</evidence>
<evidence type="ECO:0000256" key="1">
    <source>
        <dbReference type="ARBA" id="ARBA00006068"/>
    </source>
</evidence>
<feature type="compositionally biased region" description="Low complexity" evidence="2">
    <location>
        <begin position="613"/>
        <end position="639"/>
    </location>
</feature>
<comment type="caution">
    <text evidence="6">The sequence shown here is derived from an EMBL/GenBank/DDBJ whole genome shotgun (WGS) entry which is preliminary data.</text>
</comment>
<keyword evidence="7" id="KW-1185">Reference proteome</keyword>
<dbReference type="AlphaFoldDB" id="A0A941EC38"/>
<evidence type="ECO:0000259" key="5">
    <source>
        <dbReference type="Pfam" id="PF13399"/>
    </source>
</evidence>
<accession>A0A941EC38</accession>
<dbReference type="EMBL" id="JAGSOH010000040">
    <property type="protein sequence ID" value="MBR7827718.1"/>
    <property type="molecule type" value="Genomic_DNA"/>
</dbReference>
<feature type="region of interest" description="Disordered" evidence="2">
    <location>
        <begin position="613"/>
        <end position="659"/>
    </location>
</feature>
<feature type="transmembrane region" description="Helical" evidence="3">
    <location>
        <begin position="147"/>
        <end position="167"/>
    </location>
</feature>
<dbReference type="Proteomes" id="UP000676325">
    <property type="component" value="Unassembled WGS sequence"/>
</dbReference>
<dbReference type="InterPro" id="IPR027381">
    <property type="entry name" value="LytR/CpsA/Psr_C"/>
</dbReference>
<dbReference type="NCBIfam" id="TIGR00350">
    <property type="entry name" value="lytR_cpsA_psr"/>
    <property type="match status" value="1"/>
</dbReference>
<keyword evidence="3" id="KW-0472">Membrane</keyword>
<dbReference type="InterPro" id="IPR050922">
    <property type="entry name" value="LytR/CpsA/Psr_CW_biosynth"/>
</dbReference>
<proteinExistence type="inferred from homology"/>
<dbReference type="InterPro" id="IPR004474">
    <property type="entry name" value="LytR_CpsA_psr"/>
</dbReference>
<sequence length="659" mass="68848">MSYDQDPWQPSGPSRRDGRQGGGDPRGGYRDPYGRPQAPYQGPPGPAYDRPGPSSGPPPWSPGGGEDEPALPPRTRDGSRRGAASAGPGRSRRGRAEPAAASHSGPGRVNDDLDLDEVDPRGRARRRAAKEAALAANPKRRRRALKYTAWATAGTLVAVGVTGFYVVHHLLGNVQTVSLDNLKNRPAATKANALGQVPLNILVLGSQTRDGQTEAVHVGNASKDGTDLSDTAFLVHISANHKWTEVISIPRDLFVPIPACQDRLNPSVTHQAQSEGQFYEAMNEGGPACAVATVEQMTNIRVDHFVELTFDAFIDLTNAVGGVQICVPEPGIDDPNYSGLVLSAGLHTVTGNQALAFVRDRHGLAGGMDTQRIRMQQQFMTALFDKLTANGTLENPVTLYKIANAVTSNITVDSDLDNFSTMSSIAEAVGTINKKYMQYITAPYVLDSPGQYSYDEGGNHSSPSEPGFDELWNYMRNDQPLPGSPAAAQFGTSSSSSTPTASASATASASVNPSPTVALKEVSVKVDNGTDISGEAHNAITYLTGVGMTASLGNGGYSGYTTTTIYYPPGDQAEADTVANQVAGSVVKESSNVSSVTLVIGTNAPRAVVAASTTSSTTSGSGSSASTSASPTATISAEARSGDENICSDLPAGQYGGHP</sequence>
<dbReference type="RefSeq" id="WP_212518855.1">
    <property type="nucleotide sequence ID" value="NZ_JAGSOH010000040.1"/>
</dbReference>
<evidence type="ECO:0000256" key="2">
    <source>
        <dbReference type="SAM" id="MobiDB-lite"/>
    </source>
</evidence>
<dbReference type="Pfam" id="PF03816">
    <property type="entry name" value="LytR_cpsA_psr"/>
    <property type="match status" value="1"/>
</dbReference>
<feature type="region of interest" description="Disordered" evidence="2">
    <location>
        <begin position="1"/>
        <end position="116"/>
    </location>
</feature>
<feature type="domain" description="LytR/CpsA/Psr regulator C-terminal" evidence="5">
    <location>
        <begin position="521"/>
        <end position="602"/>
    </location>
</feature>
<dbReference type="Pfam" id="PF13399">
    <property type="entry name" value="LytR_C"/>
    <property type="match status" value="1"/>
</dbReference>